<reference evidence="2" key="2">
    <citation type="submission" date="2020-09" db="EMBL/GenBank/DDBJ databases">
        <authorList>
            <person name="Sun Q."/>
            <person name="Zhou Y."/>
        </authorList>
    </citation>
    <scope>NUCLEOTIDE SEQUENCE</scope>
    <source>
        <strain evidence="2">CGMCC 1.15958</strain>
    </source>
</reference>
<dbReference type="Proteomes" id="UP000609064">
    <property type="component" value="Unassembled WGS sequence"/>
</dbReference>
<feature type="domain" description="Helix-turn-helix" evidence="1">
    <location>
        <begin position="31"/>
        <end position="77"/>
    </location>
</feature>
<dbReference type="PANTHER" id="PTHR34585">
    <property type="match status" value="1"/>
</dbReference>
<reference evidence="2" key="1">
    <citation type="journal article" date="2014" name="Int. J. Syst. Evol. Microbiol.">
        <title>Complete genome sequence of Corynebacterium casei LMG S-19264T (=DSM 44701T), isolated from a smear-ripened cheese.</title>
        <authorList>
            <consortium name="US DOE Joint Genome Institute (JGI-PGF)"/>
            <person name="Walter F."/>
            <person name="Albersmeier A."/>
            <person name="Kalinowski J."/>
            <person name="Ruckert C."/>
        </authorList>
    </citation>
    <scope>NUCLEOTIDE SEQUENCE</scope>
    <source>
        <strain evidence="2">CGMCC 1.15958</strain>
    </source>
</reference>
<dbReference type="PANTHER" id="PTHR34585:SF22">
    <property type="entry name" value="HELIX-TURN-HELIX DOMAIN-CONTAINING PROTEIN"/>
    <property type="match status" value="1"/>
</dbReference>
<dbReference type="AlphaFoldDB" id="A0A916YDP4"/>
<organism evidence="2 3">
    <name type="scientific">Emticicia aquatilis</name>
    <dbReference type="NCBI Taxonomy" id="1537369"/>
    <lineage>
        <taxon>Bacteria</taxon>
        <taxon>Pseudomonadati</taxon>
        <taxon>Bacteroidota</taxon>
        <taxon>Cytophagia</taxon>
        <taxon>Cytophagales</taxon>
        <taxon>Leadbetterellaceae</taxon>
        <taxon>Emticicia</taxon>
    </lineage>
</organism>
<dbReference type="Pfam" id="PF12728">
    <property type="entry name" value="HTH_17"/>
    <property type="match status" value="1"/>
</dbReference>
<sequence length="103" mass="12291">MEIIENHQVLINALKEVLNGNIVSKINKPFMDFKETCSFLGISASCLYKYRMNNVVPYYKAGKKLYFKKEDLENWLNIRKVKSNDELTTEIEIHTKRKYHYVR</sequence>
<dbReference type="InterPro" id="IPR009061">
    <property type="entry name" value="DNA-bd_dom_put_sf"/>
</dbReference>
<dbReference type="SUPFAM" id="SSF46955">
    <property type="entry name" value="Putative DNA-binding domain"/>
    <property type="match status" value="1"/>
</dbReference>
<dbReference type="RefSeq" id="WP_229250454.1">
    <property type="nucleotide sequence ID" value="NZ_BMKK01000001.1"/>
</dbReference>
<gene>
    <name evidence="2" type="ORF">GCM10011514_00920</name>
</gene>
<evidence type="ECO:0000313" key="2">
    <source>
        <dbReference type="EMBL" id="GGD40655.1"/>
    </source>
</evidence>
<dbReference type="InterPro" id="IPR041657">
    <property type="entry name" value="HTH_17"/>
</dbReference>
<comment type="caution">
    <text evidence="2">The sequence shown here is derived from an EMBL/GenBank/DDBJ whole genome shotgun (WGS) entry which is preliminary data.</text>
</comment>
<keyword evidence="3" id="KW-1185">Reference proteome</keyword>
<accession>A0A916YDP4</accession>
<name>A0A916YDP4_9BACT</name>
<proteinExistence type="predicted"/>
<evidence type="ECO:0000313" key="3">
    <source>
        <dbReference type="Proteomes" id="UP000609064"/>
    </source>
</evidence>
<protein>
    <recommendedName>
        <fullName evidence="1">Helix-turn-helix domain-containing protein</fullName>
    </recommendedName>
</protein>
<dbReference type="EMBL" id="BMKK01000001">
    <property type="protein sequence ID" value="GGD40655.1"/>
    <property type="molecule type" value="Genomic_DNA"/>
</dbReference>
<evidence type="ECO:0000259" key="1">
    <source>
        <dbReference type="Pfam" id="PF12728"/>
    </source>
</evidence>